<gene>
    <name evidence="1" type="primary">Dvir\GJ26504</name>
    <name evidence="1" type="ORF">Dvir_GJ26504</name>
</gene>
<evidence type="ECO:0000313" key="2">
    <source>
        <dbReference type="Proteomes" id="UP000008792"/>
    </source>
</evidence>
<dbReference type="EMBL" id="CH940647">
    <property type="protein sequence ID" value="KRF85092.1"/>
    <property type="molecule type" value="Genomic_DNA"/>
</dbReference>
<protein>
    <submittedName>
        <fullName evidence="1">Uncharacterized protein</fullName>
    </submittedName>
</protein>
<dbReference type="AlphaFoldDB" id="A0A0Q9WVT7"/>
<dbReference type="InParanoid" id="A0A0Q9WVT7"/>
<dbReference type="Proteomes" id="UP000008792">
    <property type="component" value="Unassembled WGS sequence"/>
</dbReference>
<evidence type="ECO:0000313" key="1">
    <source>
        <dbReference type="EMBL" id="KRF85092.1"/>
    </source>
</evidence>
<organism evidence="1 2">
    <name type="scientific">Drosophila virilis</name>
    <name type="common">Fruit fly</name>
    <dbReference type="NCBI Taxonomy" id="7244"/>
    <lineage>
        <taxon>Eukaryota</taxon>
        <taxon>Metazoa</taxon>
        <taxon>Ecdysozoa</taxon>
        <taxon>Arthropoda</taxon>
        <taxon>Hexapoda</taxon>
        <taxon>Insecta</taxon>
        <taxon>Pterygota</taxon>
        <taxon>Neoptera</taxon>
        <taxon>Endopterygota</taxon>
        <taxon>Diptera</taxon>
        <taxon>Brachycera</taxon>
        <taxon>Muscomorpha</taxon>
        <taxon>Ephydroidea</taxon>
        <taxon>Drosophilidae</taxon>
        <taxon>Drosophila</taxon>
    </lineage>
</organism>
<proteinExistence type="predicted"/>
<keyword evidence="2" id="KW-1185">Reference proteome</keyword>
<accession>A0A0Q9WVT7</accession>
<sequence length="81" mass="8813">MMRMTSLMMRLGMEYHSQLHRSPTTPTITGSSGRCKLKLLHVTGKRLPRGSSSGKWALPSHPIPGSSCSCHVSSLAALEHL</sequence>
<name>A0A0Q9WVT7_DROVI</name>
<reference evidence="1 2" key="1">
    <citation type="journal article" date="2007" name="Nature">
        <title>Evolution of genes and genomes on the Drosophila phylogeny.</title>
        <authorList>
            <consortium name="Drosophila 12 Genomes Consortium"/>
            <person name="Clark A.G."/>
            <person name="Eisen M.B."/>
            <person name="Smith D.R."/>
            <person name="Bergman C.M."/>
            <person name="Oliver B."/>
            <person name="Markow T.A."/>
            <person name="Kaufman T.C."/>
            <person name="Kellis M."/>
            <person name="Gelbart W."/>
            <person name="Iyer V.N."/>
            <person name="Pollard D.A."/>
            <person name="Sackton T.B."/>
            <person name="Larracuente A.M."/>
            <person name="Singh N.D."/>
            <person name="Abad J.P."/>
            <person name="Abt D.N."/>
            <person name="Adryan B."/>
            <person name="Aguade M."/>
            <person name="Akashi H."/>
            <person name="Anderson W.W."/>
            <person name="Aquadro C.F."/>
            <person name="Ardell D.H."/>
            <person name="Arguello R."/>
            <person name="Artieri C.G."/>
            <person name="Barbash D.A."/>
            <person name="Barker D."/>
            <person name="Barsanti P."/>
            <person name="Batterham P."/>
            <person name="Batzoglou S."/>
            <person name="Begun D."/>
            <person name="Bhutkar A."/>
            <person name="Blanco E."/>
            <person name="Bosak S.A."/>
            <person name="Bradley R.K."/>
            <person name="Brand A.D."/>
            <person name="Brent M.R."/>
            <person name="Brooks A.N."/>
            <person name="Brown R.H."/>
            <person name="Butlin R.K."/>
            <person name="Caggese C."/>
            <person name="Calvi B.R."/>
            <person name="Bernardo de Carvalho A."/>
            <person name="Caspi A."/>
            <person name="Castrezana S."/>
            <person name="Celniker S.E."/>
            <person name="Chang J.L."/>
            <person name="Chapple C."/>
            <person name="Chatterji S."/>
            <person name="Chinwalla A."/>
            <person name="Civetta A."/>
            <person name="Clifton S.W."/>
            <person name="Comeron J.M."/>
            <person name="Costello J.C."/>
            <person name="Coyne J.A."/>
            <person name="Daub J."/>
            <person name="David R.G."/>
            <person name="Delcher A.L."/>
            <person name="Delehaunty K."/>
            <person name="Do C.B."/>
            <person name="Ebling H."/>
            <person name="Edwards K."/>
            <person name="Eickbush T."/>
            <person name="Evans J.D."/>
            <person name="Filipski A."/>
            <person name="Findeiss S."/>
            <person name="Freyhult E."/>
            <person name="Fulton L."/>
            <person name="Fulton R."/>
            <person name="Garcia A.C."/>
            <person name="Gardiner A."/>
            <person name="Garfield D.A."/>
            <person name="Garvin B.E."/>
            <person name="Gibson G."/>
            <person name="Gilbert D."/>
            <person name="Gnerre S."/>
            <person name="Godfrey J."/>
            <person name="Good R."/>
            <person name="Gotea V."/>
            <person name="Gravely B."/>
            <person name="Greenberg A.J."/>
            <person name="Griffiths-Jones S."/>
            <person name="Gross S."/>
            <person name="Guigo R."/>
            <person name="Gustafson E.A."/>
            <person name="Haerty W."/>
            <person name="Hahn M.W."/>
            <person name="Halligan D.L."/>
            <person name="Halpern A.L."/>
            <person name="Halter G.M."/>
            <person name="Han M.V."/>
            <person name="Heger A."/>
            <person name="Hillier L."/>
            <person name="Hinrichs A.S."/>
            <person name="Holmes I."/>
            <person name="Hoskins R.A."/>
            <person name="Hubisz M.J."/>
            <person name="Hultmark D."/>
            <person name="Huntley M.A."/>
            <person name="Jaffe D.B."/>
            <person name="Jagadeeshan S."/>
            <person name="Jeck W.R."/>
            <person name="Johnson J."/>
            <person name="Jones C.D."/>
            <person name="Jordan W.C."/>
            <person name="Karpen G.H."/>
            <person name="Kataoka E."/>
            <person name="Keightley P.D."/>
            <person name="Kheradpour P."/>
            <person name="Kirkness E.F."/>
            <person name="Koerich L.B."/>
            <person name="Kristiansen K."/>
            <person name="Kudrna D."/>
            <person name="Kulathinal R.J."/>
            <person name="Kumar S."/>
            <person name="Kwok R."/>
            <person name="Lander E."/>
            <person name="Langley C.H."/>
            <person name="Lapoint R."/>
            <person name="Lazzaro B.P."/>
            <person name="Lee S.J."/>
            <person name="Levesque L."/>
            <person name="Li R."/>
            <person name="Lin C.F."/>
            <person name="Lin M.F."/>
            <person name="Lindblad-Toh K."/>
            <person name="Llopart A."/>
            <person name="Long M."/>
            <person name="Low L."/>
            <person name="Lozovsky E."/>
            <person name="Lu J."/>
            <person name="Luo M."/>
            <person name="Machado C.A."/>
            <person name="Makalowski W."/>
            <person name="Marzo M."/>
            <person name="Matsuda M."/>
            <person name="Matzkin L."/>
            <person name="McAllister B."/>
            <person name="McBride C.S."/>
            <person name="McKernan B."/>
            <person name="McKernan K."/>
            <person name="Mendez-Lago M."/>
            <person name="Minx P."/>
            <person name="Mollenhauer M.U."/>
            <person name="Montooth K."/>
            <person name="Mount S.M."/>
            <person name="Mu X."/>
            <person name="Myers E."/>
            <person name="Negre B."/>
            <person name="Newfeld S."/>
            <person name="Nielsen R."/>
            <person name="Noor M.A."/>
            <person name="O'Grady P."/>
            <person name="Pachter L."/>
            <person name="Papaceit M."/>
            <person name="Parisi M.J."/>
            <person name="Parisi M."/>
            <person name="Parts L."/>
            <person name="Pedersen J.S."/>
            <person name="Pesole G."/>
            <person name="Phillippy A.M."/>
            <person name="Ponting C.P."/>
            <person name="Pop M."/>
            <person name="Porcelli D."/>
            <person name="Powell J.R."/>
            <person name="Prohaska S."/>
            <person name="Pruitt K."/>
            <person name="Puig M."/>
            <person name="Quesneville H."/>
            <person name="Ram K.R."/>
            <person name="Rand D."/>
            <person name="Rasmussen M.D."/>
            <person name="Reed L.K."/>
            <person name="Reenan R."/>
            <person name="Reily A."/>
            <person name="Remington K.A."/>
            <person name="Rieger T.T."/>
            <person name="Ritchie M.G."/>
            <person name="Robin C."/>
            <person name="Rogers Y.H."/>
            <person name="Rohde C."/>
            <person name="Rozas J."/>
            <person name="Rubenfield M.J."/>
            <person name="Ruiz A."/>
            <person name="Russo S."/>
            <person name="Salzberg S.L."/>
            <person name="Sanchez-Gracia A."/>
            <person name="Saranga D.J."/>
            <person name="Sato H."/>
            <person name="Schaeffer S.W."/>
            <person name="Schatz M.C."/>
            <person name="Schlenke T."/>
            <person name="Schwartz R."/>
            <person name="Segarra C."/>
            <person name="Singh R.S."/>
            <person name="Sirot L."/>
            <person name="Sirota M."/>
            <person name="Sisneros N.B."/>
            <person name="Smith C.D."/>
            <person name="Smith T.F."/>
            <person name="Spieth J."/>
            <person name="Stage D.E."/>
            <person name="Stark A."/>
            <person name="Stephan W."/>
            <person name="Strausberg R.L."/>
            <person name="Strempel S."/>
            <person name="Sturgill D."/>
            <person name="Sutton G."/>
            <person name="Sutton G.G."/>
            <person name="Tao W."/>
            <person name="Teichmann S."/>
            <person name="Tobari Y.N."/>
            <person name="Tomimura Y."/>
            <person name="Tsolas J.M."/>
            <person name="Valente V.L."/>
            <person name="Venter E."/>
            <person name="Venter J.C."/>
            <person name="Vicario S."/>
            <person name="Vieira F.G."/>
            <person name="Vilella A.J."/>
            <person name="Villasante A."/>
            <person name="Walenz B."/>
            <person name="Wang J."/>
            <person name="Wasserman M."/>
            <person name="Watts T."/>
            <person name="Wilson D."/>
            <person name="Wilson R.K."/>
            <person name="Wing R.A."/>
            <person name="Wolfner M.F."/>
            <person name="Wong A."/>
            <person name="Wong G.K."/>
            <person name="Wu C.I."/>
            <person name="Wu G."/>
            <person name="Yamamoto D."/>
            <person name="Yang H.P."/>
            <person name="Yang S.P."/>
            <person name="Yorke J.A."/>
            <person name="Yoshida K."/>
            <person name="Zdobnov E."/>
            <person name="Zhang P."/>
            <person name="Zhang Y."/>
            <person name="Zimin A.V."/>
            <person name="Baldwin J."/>
            <person name="Abdouelleil A."/>
            <person name="Abdulkadir J."/>
            <person name="Abebe A."/>
            <person name="Abera B."/>
            <person name="Abreu J."/>
            <person name="Acer S.C."/>
            <person name="Aftuck L."/>
            <person name="Alexander A."/>
            <person name="An P."/>
            <person name="Anderson E."/>
            <person name="Anderson S."/>
            <person name="Arachi H."/>
            <person name="Azer M."/>
            <person name="Bachantsang P."/>
            <person name="Barry A."/>
            <person name="Bayul T."/>
            <person name="Berlin A."/>
            <person name="Bessette D."/>
            <person name="Bloom T."/>
            <person name="Blye J."/>
            <person name="Boguslavskiy L."/>
            <person name="Bonnet C."/>
            <person name="Boukhgalter B."/>
            <person name="Bourzgui I."/>
            <person name="Brown A."/>
            <person name="Cahill P."/>
            <person name="Channer S."/>
            <person name="Cheshatsang Y."/>
            <person name="Chuda L."/>
            <person name="Citroen M."/>
            <person name="Collymore A."/>
            <person name="Cooke P."/>
            <person name="Costello M."/>
            <person name="D'Aco K."/>
            <person name="Daza R."/>
            <person name="De Haan G."/>
            <person name="DeGray S."/>
            <person name="DeMaso C."/>
            <person name="Dhargay N."/>
            <person name="Dooley K."/>
            <person name="Dooley E."/>
            <person name="Doricent M."/>
            <person name="Dorje P."/>
            <person name="Dorjee K."/>
            <person name="Dupes A."/>
            <person name="Elong R."/>
            <person name="Falk J."/>
            <person name="Farina A."/>
            <person name="Faro S."/>
            <person name="Ferguson D."/>
            <person name="Fisher S."/>
            <person name="Foley C.D."/>
            <person name="Franke A."/>
            <person name="Friedrich D."/>
            <person name="Gadbois L."/>
            <person name="Gearin G."/>
            <person name="Gearin C.R."/>
            <person name="Giannoukos G."/>
            <person name="Goode T."/>
            <person name="Graham J."/>
            <person name="Grandbois E."/>
            <person name="Grewal S."/>
            <person name="Gyaltsen K."/>
            <person name="Hafez N."/>
            <person name="Hagos B."/>
            <person name="Hall J."/>
            <person name="Henson C."/>
            <person name="Hollinger A."/>
            <person name="Honan T."/>
            <person name="Huard M.D."/>
            <person name="Hughes L."/>
            <person name="Hurhula B."/>
            <person name="Husby M.E."/>
            <person name="Kamat A."/>
            <person name="Kanga B."/>
            <person name="Kashin S."/>
            <person name="Khazanovich D."/>
            <person name="Kisner P."/>
            <person name="Lance K."/>
            <person name="Lara M."/>
            <person name="Lee W."/>
            <person name="Lennon N."/>
            <person name="Letendre F."/>
            <person name="LeVine R."/>
            <person name="Lipovsky A."/>
            <person name="Liu X."/>
            <person name="Liu J."/>
            <person name="Liu S."/>
            <person name="Lokyitsang T."/>
            <person name="Lokyitsang Y."/>
            <person name="Lubonja R."/>
            <person name="Lui A."/>
            <person name="MacDonald P."/>
            <person name="Magnisalis V."/>
            <person name="Maru K."/>
            <person name="Matthews C."/>
            <person name="McCusker W."/>
            <person name="McDonough S."/>
            <person name="Mehta T."/>
            <person name="Meldrim J."/>
            <person name="Meneus L."/>
            <person name="Mihai O."/>
            <person name="Mihalev A."/>
            <person name="Mihova T."/>
            <person name="Mittelman R."/>
            <person name="Mlenga V."/>
            <person name="Montmayeur A."/>
            <person name="Mulrain L."/>
            <person name="Navidi A."/>
            <person name="Naylor J."/>
            <person name="Negash T."/>
            <person name="Nguyen T."/>
            <person name="Nguyen N."/>
            <person name="Nicol R."/>
            <person name="Norbu C."/>
            <person name="Norbu N."/>
            <person name="Novod N."/>
            <person name="O'Neill B."/>
            <person name="Osman S."/>
            <person name="Markiewicz E."/>
            <person name="Oyono O.L."/>
            <person name="Patti C."/>
            <person name="Phunkhang P."/>
            <person name="Pierre F."/>
            <person name="Priest M."/>
            <person name="Raghuraman S."/>
            <person name="Rege F."/>
            <person name="Reyes R."/>
            <person name="Rise C."/>
            <person name="Rogov P."/>
            <person name="Ross K."/>
            <person name="Ryan E."/>
            <person name="Settipalli S."/>
            <person name="Shea T."/>
            <person name="Sherpa N."/>
            <person name="Shi L."/>
            <person name="Shih D."/>
            <person name="Sparrow T."/>
            <person name="Spaulding J."/>
            <person name="Stalker J."/>
            <person name="Stange-Thomann N."/>
            <person name="Stavropoulos S."/>
            <person name="Stone C."/>
            <person name="Strader C."/>
            <person name="Tesfaye S."/>
            <person name="Thomson T."/>
            <person name="Thoulutsang Y."/>
            <person name="Thoulutsang D."/>
            <person name="Topham K."/>
            <person name="Topping I."/>
            <person name="Tsamla T."/>
            <person name="Vassiliev H."/>
            <person name="Vo A."/>
            <person name="Wangchuk T."/>
            <person name="Wangdi T."/>
            <person name="Weiand M."/>
            <person name="Wilkinson J."/>
            <person name="Wilson A."/>
            <person name="Yadav S."/>
            <person name="Young G."/>
            <person name="Yu Q."/>
            <person name="Zembek L."/>
            <person name="Zhong D."/>
            <person name="Zimmer A."/>
            <person name="Zwirko Z."/>
            <person name="Jaffe D.B."/>
            <person name="Alvarez P."/>
            <person name="Brockman W."/>
            <person name="Butler J."/>
            <person name="Chin C."/>
            <person name="Gnerre S."/>
            <person name="Grabherr M."/>
            <person name="Kleber M."/>
            <person name="Mauceli E."/>
            <person name="MacCallum I."/>
        </authorList>
    </citation>
    <scope>NUCLEOTIDE SEQUENCE [LARGE SCALE GENOMIC DNA]</scope>
    <source>
        <strain evidence="2">Tucson 15010-1051.87</strain>
    </source>
</reference>